<dbReference type="InterPro" id="IPR021255">
    <property type="entry name" value="DUF2807"/>
</dbReference>
<reference evidence="3" key="1">
    <citation type="submission" date="2022-11" db="EMBL/GenBank/DDBJ databases">
        <title>Isolation and characterization of PLA-degrading bacterium Massilia sp. from Antarctic soil.</title>
        <authorList>
            <person name="Sato K."/>
            <person name="Gomez-Fuentes C."/>
            <person name="Ahmad S.A."/>
            <person name="Zulkharnain A."/>
        </authorList>
    </citation>
    <scope>NUCLEOTIDE SEQUENCE</scope>
    <source>
        <strain evidence="3">N-3</strain>
    </source>
</reference>
<keyword evidence="4" id="KW-1185">Reference proteome</keyword>
<feature type="region of interest" description="Disordered" evidence="1">
    <location>
        <begin position="133"/>
        <end position="159"/>
    </location>
</feature>
<gene>
    <name evidence="3" type="ORF">MasN3_15370</name>
</gene>
<dbReference type="Gene3D" id="2.160.20.120">
    <property type="match status" value="1"/>
</dbReference>
<sequence>MRLAGPGSATLDGSIGDLKAEVSGSGDLEAGALQVKRATVKAHGPGGIELARVSDTLDAELHGSGGLDADLDGKRLLLNITGPGAAHLRGKVELVKARLSGSGSLEGRGLSTARADIAVSGPAHALVNVAGQDERRAERGNAGRGQLLLVDRSGSRRSE</sequence>
<evidence type="ECO:0000313" key="3">
    <source>
        <dbReference type="EMBL" id="BDT58043.1"/>
    </source>
</evidence>
<evidence type="ECO:0000256" key="1">
    <source>
        <dbReference type="SAM" id="MobiDB-lite"/>
    </source>
</evidence>
<evidence type="ECO:0000259" key="2">
    <source>
        <dbReference type="Pfam" id="PF10988"/>
    </source>
</evidence>
<dbReference type="Pfam" id="PF10988">
    <property type="entry name" value="DUF2807"/>
    <property type="match status" value="1"/>
</dbReference>
<dbReference type="Proteomes" id="UP001163336">
    <property type="component" value="Chromosome"/>
</dbReference>
<dbReference type="RefSeq" id="WP_281913379.1">
    <property type="nucleotide sequence ID" value="NZ_AP026966.1"/>
</dbReference>
<organism evidence="3 4">
    <name type="scientific">Massilia varians</name>
    <dbReference type="NCBI Taxonomy" id="457921"/>
    <lineage>
        <taxon>Bacteria</taxon>
        <taxon>Pseudomonadati</taxon>
        <taxon>Pseudomonadota</taxon>
        <taxon>Betaproteobacteria</taxon>
        <taxon>Burkholderiales</taxon>
        <taxon>Oxalobacteraceae</taxon>
        <taxon>Telluria group</taxon>
        <taxon>Massilia</taxon>
    </lineage>
</organism>
<accession>A0ABN6T9L6</accession>
<proteinExistence type="predicted"/>
<protein>
    <recommendedName>
        <fullName evidence="2">Putative auto-transporter adhesin head GIN domain-containing protein</fullName>
    </recommendedName>
</protein>
<evidence type="ECO:0000313" key="4">
    <source>
        <dbReference type="Proteomes" id="UP001163336"/>
    </source>
</evidence>
<name>A0ABN6T9L6_9BURK</name>
<dbReference type="EMBL" id="AP026966">
    <property type="protein sequence ID" value="BDT58043.1"/>
    <property type="molecule type" value="Genomic_DNA"/>
</dbReference>
<feature type="domain" description="Putative auto-transporter adhesin head GIN" evidence="2">
    <location>
        <begin position="54"/>
        <end position="130"/>
    </location>
</feature>